<name>A0A1Y1S7X1_9MICR</name>
<evidence type="ECO:0000313" key="2">
    <source>
        <dbReference type="Proteomes" id="UP000192639"/>
    </source>
</evidence>
<organism evidence="1 2">
    <name type="scientific">Enterospora canceri</name>
    <dbReference type="NCBI Taxonomy" id="1081671"/>
    <lineage>
        <taxon>Eukaryota</taxon>
        <taxon>Fungi</taxon>
        <taxon>Fungi incertae sedis</taxon>
        <taxon>Microsporidia</taxon>
        <taxon>Enterocytozoonidae</taxon>
        <taxon>Enterospora</taxon>
    </lineage>
</organism>
<dbReference type="VEuPathDB" id="MicrosporidiaDB:ECANGB1_542"/>
<comment type="caution">
    <text evidence="1">The sequence shown here is derived from an EMBL/GenBank/DDBJ whole genome shotgun (WGS) entry which is preliminary data.</text>
</comment>
<dbReference type="AlphaFoldDB" id="A0A1Y1S7X1"/>
<evidence type="ECO:0000313" key="1">
    <source>
        <dbReference type="EMBL" id="ORD94559.1"/>
    </source>
</evidence>
<reference evidence="1 2" key="1">
    <citation type="journal article" date="2017" name="Environ. Microbiol.">
        <title>Decay of the glycolytic pathway and adaptation to intranuclear parasitism within Enterocytozoonidae microsporidia.</title>
        <authorList>
            <person name="Wiredu Boakye D."/>
            <person name="Jaroenlak P."/>
            <person name="Prachumwat A."/>
            <person name="Williams T.A."/>
            <person name="Bateman K.S."/>
            <person name="Itsathitphaisarn O."/>
            <person name="Sritunyalucksana K."/>
            <person name="Paszkiewicz K.H."/>
            <person name="Moore K.A."/>
            <person name="Stentiford G.D."/>
            <person name="Williams B.A."/>
        </authorList>
    </citation>
    <scope>NUCLEOTIDE SEQUENCE [LARGE SCALE GENOMIC DNA]</scope>
    <source>
        <strain evidence="1 2">GB1</strain>
    </source>
</reference>
<sequence>MDYKFVAKYSNDYKIPEDSSNFFVRHKNEIYEYRLLPTKSIFKQSRKAVIAYKQNNLTFVMHEKKLEVCFEKDVKKYRSTVPIIDNNGIFLIRDKNKAFVVNESGETAFCTNKDELLYFIGNGTVYYTSEQLKIEETSEEKTKEDCDCYECKHCLPRTRKKGKSGARGFLIEDKLGRIKVYKEQSEPKIVIENRLFVYCDNALITDVVKISHRTIGERLFLIVLTANSCYVIHKNIIVRQNVAGFIEIVPERFAIHNYINEQSIYEMFVLFACFKETLFTRLNELYRDEFRPEKLLCQIIADKQNKELNKEFYANFIRSVPNKVLCKAYKLLDDKNKLELLNYIRFNDLDAEEMHMIIPYNQEHYRQFVDLCLAENKLHLAWDFLEFMRRSNKHKPLQKYLLQNGIMADESYSTMYDLQKQEIHGGR</sequence>
<dbReference type="OrthoDB" id="2196200at2759"/>
<proteinExistence type="predicted"/>
<keyword evidence="2" id="KW-1185">Reference proteome</keyword>
<protein>
    <submittedName>
        <fullName evidence="1">Uncharacterized protein</fullName>
    </submittedName>
</protein>
<dbReference type="EMBL" id="LWDP01000016">
    <property type="protein sequence ID" value="ORD94559.1"/>
    <property type="molecule type" value="Genomic_DNA"/>
</dbReference>
<dbReference type="Proteomes" id="UP000192639">
    <property type="component" value="Unassembled WGS sequence"/>
</dbReference>
<gene>
    <name evidence="1" type="ORF">ECANGB1_542</name>
</gene>
<accession>A0A1Y1S7X1</accession>